<evidence type="ECO:0000313" key="1">
    <source>
        <dbReference type="EMBL" id="KAA0714804.1"/>
    </source>
</evidence>
<sequence length="126" mass="14379">MKDISWLFRVQCILGKRKEHTIPNKTLLFLLSVNTATHHPDVRGESSGFISNSNRPLDRQWDNSLQTPATIIIGKHLTAAPQRELWDRLADEQIGMQKRTPTAEFGEDEVSEPMMGLLRGWPTLML</sequence>
<dbReference type="Proteomes" id="UP000324632">
    <property type="component" value="Chromosome 11"/>
</dbReference>
<keyword evidence="2" id="KW-1185">Reference proteome</keyword>
<name>A0A5A9NX24_9TELE</name>
<organism evidence="1 2">
    <name type="scientific">Triplophysa tibetana</name>
    <dbReference type="NCBI Taxonomy" id="1572043"/>
    <lineage>
        <taxon>Eukaryota</taxon>
        <taxon>Metazoa</taxon>
        <taxon>Chordata</taxon>
        <taxon>Craniata</taxon>
        <taxon>Vertebrata</taxon>
        <taxon>Euteleostomi</taxon>
        <taxon>Actinopterygii</taxon>
        <taxon>Neopterygii</taxon>
        <taxon>Teleostei</taxon>
        <taxon>Ostariophysi</taxon>
        <taxon>Cypriniformes</taxon>
        <taxon>Nemacheilidae</taxon>
        <taxon>Triplophysa</taxon>
    </lineage>
</organism>
<comment type="caution">
    <text evidence="1">The sequence shown here is derived from an EMBL/GenBank/DDBJ whole genome shotgun (WGS) entry which is preliminary data.</text>
</comment>
<reference evidence="1 2" key="1">
    <citation type="journal article" date="2019" name="Mol. Ecol. Resour.">
        <title>Chromosome-level genome assembly of Triplophysa tibetana, a fish adapted to the harsh high-altitude environment of the Tibetan Plateau.</title>
        <authorList>
            <person name="Yang X."/>
            <person name="Liu H."/>
            <person name="Ma Z."/>
            <person name="Zou Y."/>
            <person name="Zou M."/>
            <person name="Mao Y."/>
            <person name="Li X."/>
            <person name="Wang H."/>
            <person name="Chen T."/>
            <person name="Wang W."/>
            <person name="Yang R."/>
        </authorList>
    </citation>
    <scope>NUCLEOTIDE SEQUENCE [LARGE SCALE GENOMIC DNA]</scope>
    <source>
        <strain evidence="1">TTIB1903HZAU</strain>
        <tissue evidence="1">Muscle</tissue>
    </source>
</reference>
<protein>
    <submittedName>
        <fullName evidence="1">Uncharacterized protein</fullName>
    </submittedName>
</protein>
<dbReference type="EMBL" id="SOYY01000011">
    <property type="protein sequence ID" value="KAA0714804.1"/>
    <property type="molecule type" value="Genomic_DNA"/>
</dbReference>
<gene>
    <name evidence="1" type="ORF">E1301_Tti006356</name>
</gene>
<proteinExistence type="predicted"/>
<accession>A0A5A9NX24</accession>
<dbReference type="AlphaFoldDB" id="A0A5A9NX24"/>
<evidence type="ECO:0000313" key="2">
    <source>
        <dbReference type="Proteomes" id="UP000324632"/>
    </source>
</evidence>